<reference evidence="2 3" key="1">
    <citation type="submission" date="2018-05" db="EMBL/GenBank/DDBJ databases">
        <title>Genomic Encyclopedia of Type Strains, Phase IV (KMG-IV): sequencing the most valuable type-strain genomes for metagenomic binning, comparative biology and taxonomic classification.</title>
        <authorList>
            <person name="Goeker M."/>
        </authorList>
    </citation>
    <scope>NUCLEOTIDE SEQUENCE [LARGE SCALE GENOMIC DNA]</scope>
    <source>
        <strain evidence="2 3">DSM 6462</strain>
    </source>
</reference>
<keyword evidence="1" id="KW-0812">Transmembrane</keyword>
<sequence>MVSTYFQRRRERQRKRRRFEEIVAWIVVPIIAVLAWWVGIQLYQTFEEPVSRVIRELTSRGERVP</sequence>
<keyword evidence="1" id="KW-0472">Membrane</keyword>
<dbReference type="Proteomes" id="UP000248021">
    <property type="component" value="Unassembled WGS sequence"/>
</dbReference>
<accession>A0A2V3U5T6</accession>
<dbReference type="AlphaFoldDB" id="A0A2V3U5T6"/>
<protein>
    <submittedName>
        <fullName evidence="2">Uncharacterized protein</fullName>
    </submittedName>
</protein>
<organism evidence="2 3">
    <name type="scientific">Chelatococcus asaccharovorans</name>
    <dbReference type="NCBI Taxonomy" id="28210"/>
    <lineage>
        <taxon>Bacteria</taxon>
        <taxon>Pseudomonadati</taxon>
        <taxon>Pseudomonadota</taxon>
        <taxon>Alphaproteobacteria</taxon>
        <taxon>Hyphomicrobiales</taxon>
        <taxon>Chelatococcaceae</taxon>
        <taxon>Chelatococcus</taxon>
    </lineage>
</organism>
<evidence type="ECO:0000313" key="2">
    <source>
        <dbReference type="EMBL" id="PXW58173.1"/>
    </source>
</evidence>
<keyword evidence="3" id="KW-1185">Reference proteome</keyword>
<name>A0A2V3U5T6_9HYPH</name>
<evidence type="ECO:0000256" key="1">
    <source>
        <dbReference type="SAM" id="Phobius"/>
    </source>
</evidence>
<feature type="transmembrane region" description="Helical" evidence="1">
    <location>
        <begin position="21"/>
        <end position="43"/>
    </location>
</feature>
<dbReference type="EMBL" id="QJJK01000006">
    <property type="protein sequence ID" value="PXW58173.1"/>
    <property type="molecule type" value="Genomic_DNA"/>
</dbReference>
<gene>
    <name evidence="2" type="ORF">C7450_106349</name>
</gene>
<proteinExistence type="predicted"/>
<evidence type="ECO:0000313" key="3">
    <source>
        <dbReference type="Proteomes" id="UP000248021"/>
    </source>
</evidence>
<comment type="caution">
    <text evidence="2">The sequence shown here is derived from an EMBL/GenBank/DDBJ whole genome shotgun (WGS) entry which is preliminary data.</text>
</comment>
<keyword evidence="1" id="KW-1133">Transmembrane helix</keyword>